<protein>
    <recommendedName>
        <fullName evidence="10">Palmitoyltransferase</fullName>
        <ecNumber evidence="10">2.3.1.225</ecNumber>
    </recommendedName>
</protein>
<feature type="transmembrane region" description="Helical" evidence="10">
    <location>
        <begin position="231"/>
        <end position="255"/>
    </location>
</feature>
<evidence type="ECO:0000256" key="8">
    <source>
        <dbReference type="ARBA" id="ARBA00023315"/>
    </source>
</evidence>
<dbReference type="RefSeq" id="XP_028881155.1">
    <property type="nucleotide sequence ID" value="XM_029027651.1"/>
</dbReference>
<keyword evidence="4 10" id="KW-1133">Transmembrane helix</keyword>
<comment type="subcellular location">
    <subcellularLocation>
        <location evidence="1">Endomembrane system</location>
        <topology evidence="1">Multi-pass membrane protein</topology>
    </subcellularLocation>
</comment>
<evidence type="ECO:0000256" key="5">
    <source>
        <dbReference type="ARBA" id="ARBA00023136"/>
    </source>
</evidence>
<evidence type="ECO:0000256" key="10">
    <source>
        <dbReference type="RuleBase" id="RU079119"/>
    </source>
</evidence>
<dbReference type="Proteomes" id="UP000192257">
    <property type="component" value="Unassembled WGS sequence"/>
</dbReference>
<feature type="region of interest" description="Disordered" evidence="11">
    <location>
        <begin position="82"/>
        <end position="101"/>
    </location>
</feature>
<feature type="transmembrane region" description="Helical" evidence="10">
    <location>
        <begin position="359"/>
        <end position="382"/>
    </location>
</feature>
<dbReference type="PROSITE" id="PS50216">
    <property type="entry name" value="DHHC"/>
    <property type="match status" value="1"/>
</dbReference>
<evidence type="ECO:0000256" key="4">
    <source>
        <dbReference type="ARBA" id="ARBA00022989"/>
    </source>
</evidence>
<comment type="similarity">
    <text evidence="10">Belongs to the DHHC palmitoyltransferase family.</text>
</comment>
<name>A0A1X0NSC8_9TRYP</name>
<keyword evidence="5 10" id="KW-0472">Membrane</keyword>
<keyword evidence="6" id="KW-0564">Palmitate</keyword>
<feature type="domain" description="Palmitoyltransferase DHHC" evidence="12">
    <location>
        <begin position="311"/>
        <end position="432"/>
    </location>
</feature>
<dbReference type="EMBL" id="NBCO01000024">
    <property type="protein sequence ID" value="ORC87089.1"/>
    <property type="molecule type" value="Genomic_DNA"/>
</dbReference>
<dbReference type="GO" id="GO:0006612">
    <property type="term" value="P:protein targeting to membrane"/>
    <property type="evidence" value="ECO:0007669"/>
    <property type="project" value="TreeGrafter"/>
</dbReference>
<keyword evidence="7" id="KW-0449">Lipoprotein</keyword>
<dbReference type="OrthoDB" id="4096362at2759"/>
<keyword evidence="14" id="KW-1185">Reference proteome</keyword>
<evidence type="ECO:0000256" key="1">
    <source>
        <dbReference type="ARBA" id="ARBA00004127"/>
    </source>
</evidence>
<evidence type="ECO:0000256" key="11">
    <source>
        <dbReference type="SAM" id="MobiDB-lite"/>
    </source>
</evidence>
<keyword evidence="2 10" id="KW-0808">Transferase</keyword>
<dbReference type="STRING" id="67003.A0A1X0NSC8"/>
<comment type="domain">
    <text evidence="10">The DHHC domain is required for palmitoyltransferase activity.</text>
</comment>
<sequence length="499" mass="56156">MSAVRIPVIGRVYRVLCPVCSNEVFFDCRSTAVYGIQCHVCQTLIDLRDPSAPLLPNDPGVLTDPRNGENTVCYSPEVLESGVGSNSNGHSSNSNNNYNGSSNTVAVPVGGSAKAQLSAVIASAVEEQKKEMPTTMTGETTQAFSARRMQLFSERMSFLYPIVHVIEYIVFGTKPTATIGCVRIFRKYIPCVGNVNIPVPKTSVSYSFPLFAALVLYVVFTYDTYTLDNAWLWHMHIYVTLLLIFFVVVMVNTVYTDPGFIRPAYLDDQNDYHIGNNKNDYHRNAGKQLTLKDIELRQRESKWETVNGEQVERKWCSTCELYRPPRAAHCYLCGLCVSEHDHHCSVIGVCVGMRNLRKFMLFVLSTVALPFFPAVVLSTAMYSNSEIFSTKQYVFSMILVIVMFAISCSTFFLCLSLITGIMGGATTRERLQGVYDNRRNPYDYGLCRNLFEMLLRRNNPTLFDDDFVRLCAVEVDKKDLHDLKNKGPHPKSEDTVTCV</sequence>
<evidence type="ECO:0000259" key="12">
    <source>
        <dbReference type="Pfam" id="PF01529"/>
    </source>
</evidence>
<evidence type="ECO:0000256" key="3">
    <source>
        <dbReference type="ARBA" id="ARBA00022692"/>
    </source>
</evidence>
<feature type="transmembrane region" description="Helical" evidence="10">
    <location>
        <begin position="394"/>
        <end position="418"/>
    </location>
</feature>
<dbReference type="GO" id="GO:0005783">
    <property type="term" value="C:endoplasmic reticulum"/>
    <property type="evidence" value="ECO:0007669"/>
    <property type="project" value="TreeGrafter"/>
</dbReference>
<evidence type="ECO:0000256" key="6">
    <source>
        <dbReference type="ARBA" id="ARBA00023139"/>
    </source>
</evidence>
<dbReference type="PANTHER" id="PTHR22883:SF43">
    <property type="entry name" value="PALMITOYLTRANSFERASE APP"/>
    <property type="match status" value="1"/>
</dbReference>
<reference evidence="13 14" key="1">
    <citation type="submission" date="2017-03" db="EMBL/GenBank/DDBJ databases">
        <title>An alternative strategy for trypanosome survival in the mammalian bloodstream revealed through genome and transcriptome analysis of the ubiquitous bovine parasite Trypanosoma (Megatrypanum) theileri.</title>
        <authorList>
            <person name="Kelly S."/>
            <person name="Ivens A."/>
            <person name="Mott A."/>
            <person name="O'Neill E."/>
            <person name="Emms D."/>
            <person name="Macleod O."/>
            <person name="Voorheis P."/>
            <person name="Matthews J."/>
            <person name="Matthews K."/>
            <person name="Carrington M."/>
        </authorList>
    </citation>
    <scope>NUCLEOTIDE SEQUENCE [LARGE SCALE GENOMIC DNA]</scope>
    <source>
        <strain evidence="13">Edinburgh</strain>
    </source>
</reference>
<evidence type="ECO:0000256" key="2">
    <source>
        <dbReference type="ARBA" id="ARBA00022679"/>
    </source>
</evidence>
<comment type="caution">
    <text evidence="13">The sequence shown here is derived from an EMBL/GenBank/DDBJ whole genome shotgun (WGS) entry which is preliminary data.</text>
</comment>
<evidence type="ECO:0000256" key="7">
    <source>
        <dbReference type="ARBA" id="ARBA00023288"/>
    </source>
</evidence>
<evidence type="ECO:0000313" key="13">
    <source>
        <dbReference type="EMBL" id="ORC87089.1"/>
    </source>
</evidence>
<dbReference type="PANTHER" id="PTHR22883">
    <property type="entry name" value="ZINC FINGER DHHC DOMAIN CONTAINING PROTEIN"/>
    <property type="match status" value="1"/>
</dbReference>
<dbReference type="GeneID" id="39987431"/>
<dbReference type="AlphaFoldDB" id="A0A1X0NSC8"/>
<feature type="transmembrane region" description="Helical" evidence="10">
    <location>
        <begin position="206"/>
        <end position="225"/>
    </location>
</feature>
<dbReference type="InterPro" id="IPR001594">
    <property type="entry name" value="Palmitoyltrfase_DHHC"/>
</dbReference>
<proteinExistence type="inferred from homology"/>
<dbReference type="VEuPathDB" id="TriTrypDB:TM35_000242390"/>
<dbReference type="GO" id="GO:0005794">
    <property type="term" value="C:Golgi apparatus"/>
    <property type="evidence" value="ECO:0007669"/>
    <property type="project" value="TreeGrafter"/>
</dbReference>
<comment type="catalytic activity">
    <reaction evidence="9 10">
        <text>L-cysteinyl-[protein] + hexadecanoyl-CoA = S-hexadecanoyl-L-cysteinyl-[protein] + CoA</text>
        <dbReference type="Rhea" id="RHEA:36683"/>
        <dbReference type="Rhea" id="RHEA-COMP:10131"/>
        <dbReference type="Rhea" id="RHEA-COMP:11032"/>
        <dbReference type="ChEBI" id="CHEBI:29950"/>
        <dbReference type="ChEBI" id="CHEBI:57287"/>
        <dbReference type="ChEBI" id="CHEBI:57379"/>
        <dbReference type="ChEBI" id="CHEBI:74151"/>
        <dbReference type="EC" id="2.3.1.225"/>
    </reaction>
</comment>
<keyword evidence="3 10" id="KW-0812">Transmembrane</keyword>
<gene>
    <name evidence="13" type="ORF">TM35_000242390</name>
</gene>
<keyword evidence="8 10" id="KW-0012">Acyltransferase</keyword>
<accession>A0A1X0NSC8</accession>
<organism evidence="13 14">
    <name type="scientific">Trypanosoma theileri</name>
    <dbReference type="NCBI Taxonomy" id="67003"/>
    <lineage>
        <taxon>Eukaryota</taxon>
        <taxon>Discoba</taxon>
        <taxon>Euglenozoa</taxon>
        <taxon>Kinetoplastea</taxon>
        <taxon>Metakinetoplastina</taxon>
        <taxon>Trypanosomatida</taxon>
        <taxon>Trypanosomatidae</taxon>
        <taxon>Trypanosoma</taxon>
    </lineage>
</organism>
<dbReference type="InterPro" id="IPR039859">
    <property type="entry name" value="PFA4/ZDH16/20/ERF2-like"/>
</dbReference>
<evidence type="ECO:0000313" key="14">
    <source>
        <dbReference type="Proteomes" id="UP000192257"/>
    </source>
</evidence>
<dbReference type="GO" id="GO:0019706">
    <property type="term" value="F:protein-cysteine S-palmitoyltransferase activity"/>
    <property type="evidence" value="ECO:0007669"/>
    <property type="project" value="UniProtKB-EC"/>
</dbReference>
<dbReference type="Pfam" id="PF01529">
    <property type="entry name" value="DHHC"/>
    <property type="match status" value="1"/>
</dbReference>
<dbReference type="EC" id="2.3.1.225" evidence="10"/>
<evidence type="ECO:0000256" key="9">
    <source>
        <dbReference type="ARBA" id="ARBA00048048"/>
    </source>
</evidence>